<sequence length="78" mass="9419">MEQRNEKDQVEMKKNEKNEGETKWSKGGIKRIKSSWEWNKNERNEGSVKERKRRSGNKKNERNEEKIKNNGKNEGREE</sequence>
<feature type="compositionally biased region" description="Basic and acidic residues" evidence="1">
    <location>
        <begin position="39"/>
        <end position="49"/>
    </location>
</feature>
<feature type="compositionally biased region" description="Basic and acidic residues" evidence="1">
    <location>
        <begin position="58"/>
        <end position="78"/>
    </location>
</feature>
<dbReference type="EMBL" id="KI292789">
    <property type="protein sequence ID" value="ESA05619.1"/>
    <property type="molecule type" value="Genomic_DNA"/>
</dbReference>
<organism evidence="2">
    <name type="scientific">Rhizophagus irregularis (strain DAOM 181602 / DAOM 197198 / MUCL 43194)</name>
    <name type="common">Arbuscular mycorrhizal fungus</name>
    <name type="synonym">Glomus intraradices</name>
    <dbReference type="NCBI Taxonomy" id="747089"/>
    <lineage>
        <taxon>Eukaryota</taxon>
        <taxon>Fungi</taxon>
        <taxon>Fungi incertae sedis</taxon>
        <taxon>Mucoromycota</taxon>
        <taxon>Glomeromycotina</taxon>
        <taxon>Glomeromycetes</taxon>
        <taxon>Glomerales</taxon>
        <taxon>Glomeraceae</taxon>
        <taxon>Rhizophagus</taxon>
    </lineage>
</organism>
<accession>U9TBS7</accession>
<dbReference type="HOGENOM" id="CLU_2623247_0_0_1"/>
<feature type="compositionally biased region" description="Basic and acidic residues" evidence="1">
    <location>
        <begin position="1"/>
        <end position="24"/>
    </location>
</feature>
<evidence type="ECO:0000256" key="1">
    <source>
        <dbReference type="SAM" id="MobiDB-lite"/>
    </source>
</evidence>
<protein>
    <submittedName>
        <fullName evidence="2">Uncharacterized protein</fullName>
    </submittedName>
</protein>
<feature type="region of interest" description="Disordered" evidence="1">
    <location>
        <begin position="1"/>
        <end position="78"/>
    </location>
</feature>
<dbReference type="AlphaFoldDB" id="U9TBS7"/>
<name>U9TBS7_RHIID</name>
<proteinExistence type="predicted"/>
<reference evidence="2" key="1">
    <citation type="submission" date="2013-07" db="EMBL/GenBank/DDBJ databases">
        <title>The genome of an arbuscular mycorrhizal fungus provides insights into the evolution of the oldest plant symbiosis.</title>
        <authorList>
            <consortium name="DOE Joint Genome Institute"/>
            <person name="Tisserant E."/>
            <person name="Malbreil M."/>
            <person name="Kuo A."/>
            <person name="Kohler A."/>
            <person name="Symeonidi A."/>
            <person name="Balestrini R."/>
            <person name="Charron P."/>
            <person name="Duensing N."/>
            <person name="Frei-dit-Frey N."/>
            <person name="Gianinazzi-Pearson V."/>
            <person name="Gilbert B."/>
            <person name="Handa Y."/>
            <person name="Hijri M."/>
            <person name="Kaul R."/>
            <person name="Kawaguchi M."/>
            <person name="Krajinski F."/>
            <person name="Lammers P."/>
            <person name="Lapierre D."/>
            <person name="Masclaux F.G."/>
            <person name="Murat C."/>
            <person name="Morin E."/>
            <person name="Ndikumana S."/>
            <person name="Pagni M."/>
            <person name="Petitpierre D."/>
            <person name="Requena N."/>
            <person name="Rosikiewicz P."/>
            <person name="Riley R."/>
            <person name="Saito K."/>
            <person name="San Clemente H."/>
            <person name="Shapiro H."/>
            <person name="van Tuinen D."/>
            <person name="Becard G."/>
            <person name="Bonfante P."/>
            <person name="Paszkowski U."/>
            <person name="Shachar-Hill Y."/>
            <person name="Young J.P."/>
            <person name="Sanders I.R."/>
            <person name="Henrissat B."/>
            <person name="Rensing S.A."/>
            <person name="Grigoriev I.V."/>
            <person name="Corradi N."/>
            <person name="Roux C."/>
            <person name="Martin F."/>
        </authorList>
    </citation>
    <scope>NUCLEOTIDE SEQUENCE</scope>
    <source>
        <strain evidence="2">DAOM 197198</strain>
    </source>
</reference>
<evidence type="ECO:0000313" key="2">
    <source>
        <dbReference type="EMBL" id="ESA05619.1"/>
    </source>
</evidence>
<gene>
    <name evidence="2" type="ORF">GLOINDRAFT_35304</name>
</gene>